<dbReference type="GO" id="GO:0030001">
    <property type="term" value="P:metal ion transport"/>
    <property type="evidence" value="ECO:0007669"/>
    <property type="project" value="InterPro"/>
</dbReference>
<dbReference type="STRING" id="519441.Smon_0308"/>
<dbReference type="Proteomes" id="UP000002072">
    <property type="component" value="Chromosome"/>
</dbReference>
<dbReference type="GeneID" id="29673267"/>
<protein>
    <recommendedName>
        <fullName evidence="3">Periplasmic solute binding protein</fullName>
    </recommendedName>
</protein>
<dbReference type="eggNOG" id="COG0803">
    <property type="taxonomic scope" value="Bacteria"/>
</dbReference>
<reference evidence="1 2" key="1">
    <citation type="journal article" date="2009" name="Stand. Genomic Sci.">
        <title>Complete genome sequence of Streptobacillus moniliformis type strain (9901T).</title>
        <authorList>
            <person name="Nolan M."/>
            <person name="Gronow S."/>
            <person name="Lapidus A."/>
            <person name="Ivanova N."/>
            <person name="Copeland A."/>
            <person name="Lucas S."/>
            <person name="Del Rio T.G."/>
            <person name="Chen F."/>
            <person name="Tice H."/>
            <person name="Pitluck S."/>
            <person name="Cheng J.F."/>
            <person name="Sims D."/>
            <person name="Meincke L."/>
            <person name="Bruce D."/>
            <person name="Goodwin L."/>
            <person name="Brettin T."/>
            <person name="Han C."/>
            <person name="Detter J.C."/>
            <person name="Ovchinikova G."/>
            <person name="Pati A."/>
            <person name="Mavromatis K."/>
            <person name="Mikhailova N."/>
            <person name="Chen A."/>
            <person name="Palaniappan K."/>
            <person name="Land M."/>
            <person name="Hauser L."/>
            <person name="Chang Y.J."/>
            <person name="Jeffries C.D."/>
            <person name="Rohde M."/>
            <person name="Sproer C."/>
            <person name="Goker M."/>
            <person name="Bristow J."/>
            <person name="Eisen J.A."/>
            <person name="Markowitz V."/>
            <person name="Hugenholtz P."/>
            <person name="Kyrpides N.C."/>
            <person name="Klenk H.P."/>
            <person name="Chain P."/>
        </authorList>
    </citation>
    <scope>NUCLEOTIDE SEQUENCE [LARGE SCALE GENOMIC DNA]</scope>
    <source>
        <strain evidence="2">ATCC 14647 / DSM 12112 / NCTC 10651 / 9901</strain>
    </source>
</reference>
<dbReference type="PANTHER" id="PTHR42953">
    <property type="entry name" value="HIGH-AFFINITY ZINC UPTAKE SYSTEM PROTEIN ZNUA-RELATED"/>
    <property type="match status" value="1"/>
</dbReference>
<evidence type="ECO:0000313" key="2">
    <source>
        <dbReference type="Proteomes" id="UP000002072"/>
    </source>
</evidence>
<dbReference type="EMBL" id="CP001779">
    <property type="protein sequence ID" value="ACZ00792.1"/>
    <property type="molecule type" value="Genomic_DNA"/>
</dbReference>
<dbReference type="OrthoDB" id="6104586at2"/>
<dbReference type="AlphaFoldDB" id="D1AWW6"/>
<organism evidence="1 2">
    <name type="scientific">Streptobacillus moniliformis (strain ATCC 14647 / DSM 12112 / NCTC 10651 / 9901)</name>
    <dbReference type="NCBI Taxonomy" id="519441"/>
    <lineage>
        <taxon>Bacteria</taxon>
        <taxon>Fusobacteriati</taxon>
        <taxon>Fusobacteriota</taxon>
        <taxon>Fusobacteriia</taxon>
        <taxon>Fusobacteriales</taxon>
        <taxon>Leptotrichiaceae</taxon>
        <taxon>Streptobacillus</taxon>
    </lineage>
</organism>
<dbReference type="HOGENOM" id="CLU_936640_0_0_0"/>
<dbReference type="RefSeq" id="WP_012858349.1">
    <property type="nucleotide sequence ID" value="NC_013515.1"/>
</dbReference>
<proteinExistence type="predicted"/>
<sequence length="297" mass="34227">MKKILCILLTSISIFSNGDVNKKILTSNQVSYTLASNVTRGTDLKVVSVVDAYTDMFRQKNTFKNLNNKFEIFSDAGVVVTFSKILDDDFLYEQARRYNIGVIEIDLGYSYRDNNSLVLSKKINDDGRKNNNSWLDFSNIYKMIDILSSDLIDIYPEYKEEIVNNAENLKLEFLRIFNDFTESVYSSDVDLGIIYMGDSEMDFLFDSLELYHQNIPYNASFDLIKKTMKETGINKIVSSKTLSKATRDRLKRERIKFVKLDLGNIPVDNDGDEIMDADGYLEILKMNLDKLKNLLIK</sequence>
<evidence type="ECO:0000313" key="1">
    <source>
        <dbReference type="EMBL" id="ACZ00792.1"/>
    </source>
</evidence>
<dbReference type="GO" id="GO:0046872">
    <property type="term" value="F:metal ion binding"/>
    <property type="evidence" value="ECO:0007669"/>
    <property type="project" value="InterPro"/>
</dbReference>
<dbReference type="SUPFAM" id="SSF53807">
    <property type="entry name" value="Helical backbone' metal receptor"/>
    <property type="match status" value="1"/>
</dbReference>
<accession>D1AWW6</accession>
<keyword evidence="2" id="KW-1185">Reference proteome</keyword>
<dbReference type="InterPro" id="IPR050492">
    <property type="entry name" value="Bact_metal-bind_prot9"/>
</dbReference>
<dbReference type="PANTHER" id="PTHR42953:SF4">
    <property type="entry name" value="METAL ABC TRANSPORTER SUBSTRATE-BINDING PROTEIN"/>
    <property type="match status" value="1"/>
</dbReference>
<gene>
    <name evidence="1" type="ordered locus">Smon_0308</name>
</gene>
<name>D1AWW6_STRM9</name>
<dbReference type="InterPro" id="IPR006127">
    <property type="entry name" value="ZnuA-like"/>
</dbReference>
<dbReference type="Gene3D" id="3.40.50.1980">
    <property type="entry name" value="Nitrogenase molybdenum iron protein domain"/>
    <property type="match status" value="1"/>
</dbReference>
<dbReference type="Pfam" id="PF01297">
    <property type="entry name" value="ZnuA"/>
    <property type="match status" value="1"/>
</dbReference>
<evidence type="ECO:0008006" key="3">
    <source>
        <dbReference type="Google" id="ProtNLM"/>
    </source>
</evidence>
<dbReference type="KEGG" id="smf:Smon_0308"/>